<accession>A0A0F9A486</accession>
<dbReference type="SUPFAM" id="SSF51182">
    <property type="entry name" value="RmlC-like cupins"/>
    <property type="match status" value="1"/>
</dbReference>
<evidence type="ECO:0000256" key="1">
    <source>
        <dbReference type="ARBA" id="ARBA00004926"/>
    </source>
</evidence>
<sequence length="203" mass="22800">MNLEIENNTIVKPFSVGWAQTDGIMDDPDNHVERYLSKLTNMFADSDAAAAYLEEKGDVLLYEVYEKSIPRRDGELQFCTSITHPGKIGNEYFMTKGHFHARRDTAEVYYCLNGSGFMLMEKENGEHGLEKMYPGRAVYVPAYYAHRSICTGNVPLISLAVYPGDAGHDYGSIESGGFKHIVVEKNGKPEVIENPRYGRMADN</sequence>
<evidence type="ECO:0000256" key="5">
    <source>
        <dbReference type="ARBA" id="ARBA00023152"/>
    </source>
</evidence>
<dbReference type="InterPro" id="IPR010551">
    <property type="entry name" value="G6P_isomerase_prok"/>
</dbReference>
<organism evidence="8">
    <name type="scientific">marine sediment metagenome</name>
    <dbReference type="NCBI Taxonomy" id="412755"/>
    <lineage>
        <taxon>unclassified sequences</taxon>
        <taxon>metagenomes</taxon>
        <taxon>ecological metagenomes</taxon>
    </lineage>
</organism>
<comment type="similarity">
    <text evidence="2">Belongs to the archaeal-type GPI family.</text>
</comment>
<evidence type="ECO:0000313" key="8">
    <source>
        <dbReference type="EMBL" id="KKK92975.1"/>
    </source>
</evidence>
<dbReference type="CDD" id="cd02218">
    <property type="entry name" value="cupin_PGI"/>
    <property type="match status" value="1"/>
</dbReference>
<dbReference type="Pfam" id="PF06560">
    <property type="entry name" value="GPI"/>
    <property type="match status" value="1"/>
</dbReference>
<name>A0A0F9A486_9ZZZZ</name>
<proteinExistence type="inferred from homology"/>
<gene>
    <name evidence="8" type="ORF">LCGC14_2697520</name>
</gene>
<evidence type="ECO:0000256" key="3">
    <source>
        <dbReference type="ARBA" id="ARBA00011952"/>
    </source>
</evidence>
<dbReference type="Gene3D" id="2.60.120.10">
    <property type="entry name" value="Jelly Rolls"/>
    <property type="match status" value="1"/>
</dbReference>
<comment type="caution">
    <text evidence="8">The sequence shown here is derived from an EMBL/GenBank/DDBJ whole genome shotgun (WGS) entry which is preliminary data.</text>
</comment>
<dbReference type="EMBL" id="LAZR01047972">
    <property type="protein sequence ID" value="KKK92975.1"/>
    <property type="molecule type" value="Genomic_DNA"/>
</dbReference>
<keyword evidence="4" id="KW-0312">Gluconeogenesis</keyword>
<dbReference type="GO" id="GO:0005737">
    <property type="term" value="C:cytoplasm"/>
    <property type="evidence" value="ECO:0007669"/>
    <property type="project" value="InterPro"/>
</dbReference>
<evidence type="ECO:0000256" key="2">
    <source>
        <dbReference type="ARBA" id="ARBA00006542"/>
    </source>
</evidence>
<evidence type="ECO:0000256" key="6">
    <source>
        <dbReference type="ARBA" id="ARBA00029321"/>
    </source>
</evidence>
<dbReference type="InterPro" id="IPR014710">
    <property type="entry name" value="RmlC-like_jellyroll"/>
</dbReference>
<evidence type="ECO:0000256" key="4">
    <source>
        <dbReference type="ARBA" id="ARBA00022432"/>
    </source>
</evidence>
<dbReference type="AlphaFoldDB" id="A0A0F9A486"/>
<dbReference type="UniPathway" id="UPA00109">
    <property type="reaction ID" value="UER00181"/>
</dbReference>
<feature type="domain" description="Glucose-6-phosphate isomerase prokaryote" evidence="7">
    <location>
        <begin position="36"/>
        <end position="187"/>
    </location>
</feature>
<protein>
    <recommendedName>
        <fullName evidence="3">glucose-6-phosphate isomerase</fullName>
        <ecNumber evidence="3">5.3.1.9</ecNumber>
    </recommendedName>
</protein>
<dbReference type="GO" id="GO:0006094">
    <property type="term" value="P:gluconeogenesis"/>
    <property type="evidence" value="ECO:0007669"/>
    <property type="project" value="UniProtKB-KW"/>
</dbReference>
<dbReference type="InterPro" id="IPR011051">
    <property type="entry name" value="RmlC_Cupin_sf"/>
</dbReference>
<comment type="pathway">
    <text evidence="1">Carbohydrate degradation; glycolysis; D-glyceraldehyde 3-phosphate and glycerone phosphate from D-glucose: step 2/4.</text>
</comment>
<dbReference type="GO" id="GO:0004347">
    <property type="term" value="F:glucose-6-phosphate isomerase activity"/>
    <property type="evidence" value="ECO:0007669"/>
    <property type="project" value="UniProtKB-EC"/>
</dbReference>
<reference evidence="8" key="1">
    <citation type="journal article" date="2015" name="Nature">
        <title>Complex archaea that bridge the gap between prokaryotes and eukaryotes.</title>
        <authorList>
            <person name="Spang A."/>
            <person name="Saw J.H."/>
            <person name="Jorgensen S.L."/>
            <person name="Zaremba-Niedzwiedzka K."/>
            <person name="Martijn J."/>
            <person name="Lind A.E."/>
            <person name="van Eijk R."/>
            <person name="Schleper C."/>
            <person name="Guy L."/>
            <person name="Ettema T.J."/>
        </authorList>
    </citation>
    <scope>NUCLEOTIDE SEQUENCE</scope>
</reference>
<evidence type="ECO:0000259" key="7">
    <source>
        <dbReference type="Pfam" id="PF06560"/>
    </source>
</evidence>
<dbReference type="EC" id="5.3.1.9" evidence="3"/>
<comment type="catalytic activity">
    <reaction evidence="6">
        <text>alpha-D-glucose 6-phosphate = beta-D-fructose 6-phosphate</text>
        <dbReference type="Rhea" id="RHEA:11816"/>
        <dbReference type="ChEBI" id="CHEBI:57634"/>
        <dbReference type="ChEBI" id="CHEBI:58225"/>
        <dbReference type="EC" id="5.3.1.9"/>
    </reaction>
</comment>
<dbReference type="GO" id="GO:0006096">
    <property type="term" value="P:glycolytic process"/>
    <property type="evidence" value="ECO:0007669"/>
    <property type="project" value="UniProtKB-UniPathway"/>
</dbReference>
<keyword evidence="5" id="KW-0324">Glycolysis</keyword>